<dbReference type="InterPro" id="IPR032821">
    <property type="entry name" value="PKS_assoc"/>
</dbReference>
<dbReference type="InterPro" id="IPR020841">
    <property type="entry name" value="PKS_Beta-ketoAc_synthase_dom"/>
</dbReference>
<dbReference type="InterPro" id="IPR009081">
    <property type="entry name" value="PP-bd_ACP"/>
</dbReference>
<dbReference type="InterPro" id="IPR036736">
    <property type="entry name" value="ACP-like_sf"/>
</dbReference>
<dbReference type="Pfam" id="PF16197">
    <property type="entry name" value="KAsynt_C_assoc"/>
    <property type="match status" value="1"/>
</dbReference>
<dbReference type="SMART" id="SM00822">
    <property type="entry name" value="PKS_KR"/>
    <property type="match status" value="1"/>
</dbReference>
<dbReference type="Gene3D" id="3.40.50.720">
    <property type="entry name" value="NAD(P)-binding Rossmann-like Domain"/>
    <property type="match status" value="2"/>
</dbReference>
<dbReference type="InterPro" id="IPR050091">
    <property type="entry name" value="PKS_NRPS_Biosynth_Enz"/>
</dbReference>
<dbReference type="InterPro" id="IPR057326">
    <property type="entry name" value="KR_dom"/>
</dbReference>
<dbReference type="FunFam" id="3.40.50.720:FF:000209">
    <property type="entry name" value="Polyketide synthase Pks12"/>
    <property type="match status" value="1"/>
</dbReference>
<evidence type="ECO:0000256" key="4">
    <source>
        <dbReference type="ARBA" id="ARBA00022857"/>
    </source>
</evidence>
<dbReference type="SMART" id="SM00826">
    <property type="entry name" value="PKS_DH"/>
    <property type="match status" value="1"/>
</dbReference>
<evidence type="ECO:0000256" key="5">
    <source>
        <dbReference type="ARBA" id="ARBA00023268"/>
    </source>
</evidence>
<evidence type="ECO:0000256" key="8">
    <source>
        <dbReference type="SAM" id="MobiDB-lite"/>
    </source>
</evidence>
<dbReference type="SMART" id="SM00827">
    <property type="entry name" value="PKS_AT"/>
    <property type="match status" value="1"/>
</dbReference>
<dbReference type="Pfam" id="PF00107">
    <property type="entry name" value="ADH_zinc_N"/>
    <property type="match status" value="1"/>
</dbReference>
<evidence type="ECO:0000256" key="1">
    <source>
        <dbReference type="ARBA" id="ARBA00022450"/>
    </source>
</evidence>
<dbReference type="SUPFAM" id="SSF50129">
    <property type="entry name" value="GroES-like"/>
    <property type="match status" value="1"/>
</dbReference>
<evidence type="ECO:0000256" key="6">
    <source>
        <dbReference type="ARBA" id="ARBA00023315"/>
    </source>
</evidence>
<dbReference type="Gene3D" id="3.40.47.10">
    <property type="match status" value="1"/>
</dbReference>
<feature type="domain" description="Carrier" evidence="9">
    <location>
        <begin position="2275"/>
        <end position="2353"/>
    </location>
</feature>
<feature type="active site" description="Proton acceptor; for dehydratase activity" evidence="7">
    <location>
        <position position="919"/>
    </location>
</feature>
<dbReference type="SUPFAM" id="SSF47336">
    <property type="entry name" value="ACP-like"/>
    <property type="match status" value="1"/>
</dbReference>
<dbReference type="Proteomes" id="UP000475385">
    <property type="component" value="Unassembled WGS sequence"/>
</dbReference>
<dbReference type="SUPFAM" id="SSF53901">
    <property type="entry name" value="Thiolase-like"/>
    <property type="match status" value="1"/>
</dbReference>
<evidence type="ECO:0000256" key="7">
    <source>
        <dbReference type="PROSITE-ProRule" id="PRU01363"/>
    </source>
</evidence>
<dbReference type="Pfam" id="PF00109">
    <property type="entry name" value="ketoacyl-synt"/>
    <property type="match status" value="1"/>
</dbReference>
<dbReference type="GO" id="GO:0006633">
    <property type="term" value="P:fatty acid biosynthetic process"/>
    <property type="evidence" value="ECO:0007669"/>
    <property type="project" value="InterPro"/>
</dbReference>
<keyword evidence="1" id="KW-0596">Phosphopantetheine</keyword>
<evidence type="ECO:0000256" key="2">
    <source>
        <dbReference type="ARBA" id="ARBA00022553"/>
    </source>
</evidence>
<dbReference type="InterPro" id="IPR018201">
    <property type="entry name" value="Ketoacyl_synth_AS"/>
</dbReference>
<dbReference type="InterPro" id="IPR014043">
    <property type="entry name" value="Acyl_transferase_dom"/>
</dbReference>
<dbReference type="SMART" id="SM00823">
    <property type="entry name" value="PKS_PP"/>
    <property type="match status" value="1"/>
</dbReference>
<feature type="region of interest" description="C-terminal hotdog fold" evidence="7">
    <location>
        <begin position="1020"/>
        <end position="1165"/>
    </location>
</feature>
<feature type="active site" description="Proton donor; for dehydratase activity" evidence="7">
    <location>
        <position position="1082"/>
    </location>
</feature>
<feature type="region of interest" description="N-terminal hotdog fold" evidence="7">
    <location>
        <begin position="890"/>
        <end position="1010"/>
    </location>
</feature>
<dbReference type="InterPro" id="IPR049552">
    <property type="entry name" value="PKS_DH_N"/>
</dbReference>
<dbReference type="InterPro" id="IPR011032">
    <property type="entry name" value="GroES-like_sf"/>
</dbReference>
<dbReference type="Pfam" id="PF02801">
    <property type="entry name" value="Ketoacyl-synt_C"/>
    <property type="match status" value="1"/>
</dbReference>
<feature type="domain" description="Ketosynthase family 3 (KS3)" evidence="10">
    <location>
        <begin position="6"/>
        <end position="426"/>
    </location>
</feature>
<dbReference type="InterPro" id="IPR001227">
    <property type="entry name" value="Ac_transferase_dom_sf"/>
</dbReference>
<dbReference type="GO" id="GO:0031177">
    <property type="term" value="F:phosphopantetheine binding"/>
    <property type="evidence" value="ECO:0007669"/>
    <property type="project" value="InterPro"/>
</dbReference>
<evidence type="ECO:0000259" key="9">
    <source>
        <dbReference type="PROSITE" id="PS50075"/>
    </source>
</evidence>
<evidence type="ECO:0000259" key="10">
    <source>
        <dbReference type="PROSITE" id="PS52004"/>
    </source>
</evidence>
<evidence type="ECO:0000313" key="13">
    <source>
        <dbReference type="Proteomes" id="UP000475385"/>
    </source>
</evidence>
<keyword evidence="4" id="KW-0521">NADP</keyword>
<keyword evidence="2" id="KW-0597">Phosphoprotein</keyword>
<dbReference type="InterPro" id="IPR036291">
    <property type="entry name" value="NAD(P)-bd_dom_sf"/>
</dbReference>
<proteinExistence type="predicted"/>
<feature type="domain" description="PKS/mFAS DH" evidence="11">
    <location>
        <begin position="890"/>
        <end position="1165"/>
    </location>
</feature>
<dbReference type="InterPro" id="IPR049551">
    <property type="entry name" value="PKS_DH_C"/>
</dbReference>
<dbReference type="SUPFAM" id="SSF51735">
    <property type="entry name" value="NAD(P)-binding Rossmann-fold domains"/>
    <property type="match status" value="2"/>
</dbReference>
<sequence>MICAPEKGLDVLGLAARLPGAPGLDAFWTALLQGRCTVSDSVPAGRWRPERFLSPDRAARGTTYTFAGGYLDDVFGFDAAAFGFSPREAAQTDPQQRVLLEVVWEAMEDAGIPPSSLARRRVGVFVGASATDYADVPLLDLGAIGAHFMVGNSLSILANRISYVFDLRGPSLTVDTACSSSLVALHQAAVALERGEVEMAVVAGVNILSSPAPFVGFSRAGMLSPTGRCRPFSAAADGYVRAEGAVALVLGRPGADRPLPARARLRAIGTNSDGRKNGIAFPSVEGQRALLAATYAQAGISPRSLAFVEAHGTGTAVGDPVEARAIGEALGQPRDRLLPVGSVKSNIGHLEAVSGLAGLAKAMLALEHRHLPATLHLDAINPAIDVAALKLAPARQALDLPATGPLLAGICNYGFGGTNAHAILEGVQRAEAPAAAAPDLLVISAPTREGLARLAASYAPAVESLGGAAVAAAAAATRDLLRHRLVVDLKEVADPAAALRGMGGRSGEAIAPRARIAFVFTGNGCQYAGMALEALERSAVFRASVEATAALIRDAGGTCPLETLHAPDAEERLAATTAAQTALYAIQMGLVDALAAEGLAPALVLGHSVGEVAAAAAAGILDRAQAAHVIAARSACQEAIRGLGRMAVLGCEAGRARALAEALAREEGASPAARVEVAAENGPASTTISGPAAAIRAVMAAARREGIPSVLLDIDYPFHHALLEPERDTVLRALAGLAPAAGQVPLVSAVTGAIAPGVTLGAGYWWDNIRSPVLFAPAMAAAIGQAELFIEIGPRPLLGNAMADVARRAGQAVAVMGSLAPNPPAGSDPIRAILAEAVARGAVPRGWGVARGQGRRVLPPMAWNRAHHLIERTPEAYGLYEGEAGSPGCHPLAGLRVAPGGLEWRHRLSLETVPFLAGHRVDGQAVLPATGFIEMMAAVAEQVLGTARLRLHDLDILRALVLEPGQTREVSITFDPADQVLAVRSRARTDHGEPFVLHARGTAQVLAGEAPAPALPAEAGTPVEAREVYAAAARARLDYGGAFRAVTALTRFSGGFAAVLEGPAPDLGAFPPIMVTDPATLDAALHGLFLDLMPVPNCAAGELPVRVGRLSLFVPRARIARAVARVVRRSRGTRVVDVDLMGADGALVARVDGAVMRRVVFAAWRDADRIILPCDHDAGRRRLALREAPALPALTAEPEVAAALSDWAVALAGRLPADPEEAVPATARPLWHALREVLREGRSPADPEAALRDLLRRCPAAVADLRLASHAMDRLGEFLRSGVPAAPEPSLADGWLARSRLVAPTMEAVASVILARAGQGAPLRVALLEPGLEGLLPRLLPALREGRLVAEVLTATPRQAEAVLARLGARGLVPVREAAEARAALPDLVAVVAVQPLDASLSQPLRQMRALGGGVPLLLGVPPHLPVIDLLRGAEEGWWALTADPEAPVGQWPLPAETRGAVLAAGLGPVVAERLDADGAGLMLLGGTDAVAAPPAPALPPMRVRQAAMGRARALFPDLELRAHGAGLPDPAEGELVLDLEPGPAMAERAALRDRILRLRDLAQALAAAPGRRLLVVVEGDGALAAATGAVVRSLANECQAVAMGVLRLADGATADGVVPGLRAFLDAGERDIRVDAAGMTVARLRRGRPAPCAPGEDERTLLVQQGTGIDGLGWVLAPRTAPGPGEVEVAVAATGLNFRDVMLAIGLLDEEILGEGLTGGSLGFEFAGHVLRVGEGVPDHLRPGAAVVGFAENAFASHLVVKAAQLLPAPAGMPIEAAAALPVAATTAWHALVDRAGLRAGETLLVHGGAGAVGLAALGIARARGARVIAAAGTPEKRALLRRLGADAVVDSRAPDFEAQVRAVADGVDVVLNAVAGEAMRATLRLVRPFGRFVELGKRDFLENTRLGLRPFARNIAFIGVDLDQLLAHAPAVALEAAAAALDAVAGGKTLPLPTLVLEGPAVSDAFRLMQASGHVGKIVVRPARQGAARAAAGFVPAPGLHVVLGGTGGFGLAIAFWLAERGARAILVASRRGLVDDDALARIEALRASGVVFEVEALDVTDAAAMAGAVERWRAAHGAIAGVVHAAMVLEDGLLQGVTAETLDRVLAPKVDGIRAVGTTLVGQGLQYLLACSSVTTMVGSPGQGAYVAANGFLEGAMRELRGQGLPALAVCWGAIADVGVVARTRGLAERLRASTGVAGVTAAEALAYLERLLADPAAAPVVSAYTVAHWAAGARGLATVRAPLFAELFAGGVEEEEAAGALLDLAALPREEAAERLLAAVREEVGRILRLPVEEVDADRNLIDLGLDSLMALELRLALEKRTGAAMTGLAALGGGQSARQLVHRLLPGLVGTVPEGEATPPPEQQPAEPVAGEARA</sequence>
<dbReference type="InterPro" id="IPR013154">
    <property type="entry name" value="ADH-like_N"/>
</dbReference>
<dbReference type="Gene3D" id="3.90.180.10">
    <property type="entry name" value="Medium-chain alcohol dehydrogenases, catalytic domain"/>
    <property type="match status" value="1"/>
</dbReference>
<dbReference type="Gene3D" id="3.40.366.10">
    <property type="entry name" value="Malonyl-Coenzyme A Acyl Carrier Protein, domain 2"/>
    <property type="match status" value="1"/>
</dbReference>
<reference evidence="12 13" key="1">
    <citation type="submission" date="2020-02" db="EMBL/GenBank/DDBJ databases">
        <authorList>
            <person name="Kim H.M."/>
            <person name="Jeon C.O."/>
        </authorList>
    </citation>
    <scope>NUCLEOTIDE SEQUENCE [LARGE SCALE GENOMIC DNA]</scope>
    <source>
        <strain evidence="12 13">PeD5</strain>
    </source>
</reference>
<organism evidence="12 13">
    <name type="scientific">Falsiroseomonas algicola</name>
    <dbReference type="NCBI Taxonomy" id="2716930"/>
    <lineage>
        <taxon>Bacteria</taxon>
        <taxon>Pseudomonadati</taxon>
        <taxon>Pseudomonadota</taxon>
        <taxon>Alphaproteobacteria</taxon>
        <taxon>Acetobacterales</taxon>
        <taxon>Roseomonadaceae</taxon>
        <taxon>Falsiroseomonas</taxon>
    </lineage>
</organism>
<dbReference type="GO" id="GO:0004312">
    <property type="term" value="F:fatty acid synthase activity"/>
    <property type="evidence" value="ECO:0007669"/>
    <property type="project" value="TreeGrafter"/>
</dbReference>
<dbReference type="InterPro" id="IPR049900">
    <property type="entry name" value="PKS_mFAS_DH"/>
</dbReference>
<dbReference type="Pfam" id="PF00698">
    <property type="entry name" value="Acyl_transf_1"/>
    <property type="match status" value="1"/>
</dbReference>
<evidence type="ECO:0000259" key="11">
    <source>
        <dbReference type="PROSITE" id="PS52019"/>
    </source>
</evidence>
<dbReference type="Pfam" id="PF08659">
    <property type="entry name" value="KR"/>
    <property type="match status" value="1"/>
</dbReference>
<dbReference type="RefSeq" id="WP_164697985.1">
    <property type="nucleotide sequence ID" value="NZ_JAAIKB010000024.1"/>
</dbReference>
<dbReference type="EMBL" id="JAAIKB010000024">
    <property type="protein sequence ID" value="NGM24068.1"/>
    <property type="molecule type" value="Genomic_DNA"/>
</dbReference>
<dbReference type="Pfam" id="PF00550">
    <property type="entry name" value="PP-binding"/>
    <property type="match status" value="1"/>
</dbReference>
<dbReference type="Pfam" id="PF14765">
    <property type="entry name" value="PS-DH"/>
    <property type="match status" value="1"/>
</dbReference>
<dbReference type="InterPro" id="IPR020807">
    <property type="entry name" value="PKS_DH"/>
</dbReference>
<dbReference type="InterPro" id="IPR013149">
    <property type="entry name" value="ADH-like_C"/>
</dbReference>
<evidence type="ECO:0000256" key="3">
    <source>
        <dbReference type="ARBA" id="ARBA00022679"/>
    </source>
</evidence>
<keyword evidence="6" id="KW-0012">Acyltransferase</keyword>
<dbReference type="PROSITE" id="PS52004">
    <property type="entry name" value="KS3_2"/>
    <property type="match status" value="1"/>
</dbReference>
<dbReference type="SUPFAM" id="SSF55048">
    <property type="entry name" value="Probable ACP-binding domain of malonyl-CoA ACP transacylase"/>
    <property type="match status" value="1"/>
</dbReference>
<dbReference type="InterPro" id="IPR042104">
    <property type="entry name" value="PKS_dehydratase_sf"/>
</dbReference>
<keyword evidence="3" id="KW-0808">Transferase</keyword>
<dbReference type="Gene3D" id="1.10.1200.10">
    <property type="entry name" value="ACP-like"/>
    <property type="match status" value="1"/>
</dbReference>
<evidence type="ECO:0000313" key="12">
    <source>
        <dbReference type="EMBL" id="NGM24068.1"/>
    </source>
</evidence>
<feature type="compositionally biased region" description="Low complexity" evidence="8">
    <location>
        <begin position="2369"/>
        <end position="2380"/>
    </location>
</feature>
<dbReference type="GO" id="GO:0016491">
    <property type="term" value="F:oxidoreductase activity"/>
    <property type="evidence" value="ECO:0007669"/>
    <property type="project" value="InterPro"/>
</dbReference>
<dbReference type="InterPro" id="IPR014030">
    <property type="entry name" value="Ketoacyl_synth_N"/>
</dbReference>
<comment type="caution">
    <text evidence="12">The sequence shown here is derived from an EMBL/GenBank/DDBJ whole genome shotgun (WGS) entry which is preliminary data.</text>
</comment>
<dbReference type="PROSITE" id="PS50075">
    <property type="entry name" value="CARRIER"/>
    <property type="match status" value="1"/>
</dbReference>
<keyword evidence="5" id="KW-0511">Multifunctional enzyme</keyword>
<dbReference type="InterPro" id="IPR020843">
    <property type="entry name" value="ER"/>
</dbReference>
<keyword evidence="13" id="KW-1185">Reference proteome</keyword>
<dbReference type="PANTHER" id="PTHR43775:SF37">
    <property type="entry name" value="SI:DKEY-61P9.11"/>
    <property type="match status" value="1"/>
</dbReference>
<dbReference type="PANTHER" id="PTHR43775">
    <property type="entry name" value="FATTY ACID SYNTHASE"/>
    <property type="match status" value="1"/>
</dbReference>
<dbReference type="PROSITE" id="PS52019">
    <property type="entry name" value="PKS_MFAS_DH"/>
    <property type="match status" value="1"/>
</dbReference>
<dbReference type="InterPro" id="IPR016036">
    <property type="entry name" value="Malonyl_transacylase_ACP-bd"/>
</dbReference>
<dbReference type="Pfam" id="PF21089">
    <property type="entry name" value="PKS_DH_N"/>
    <property type="match status" value="1"/>
</dbReference>
<dbReference type="InterPro" id="IPR020806">
    <property type="entry name" value="PKS_PP-bd"/>
</dbReference>
<dbReference type="Pfam" id="PF08240">
    <property type="entry name" value="ADH_N"/>
    <property type="match status" value="1"/>
</dbReference>
<accession>A0A6M1LUD2</accession>
<dbReference type="PROSITE" id="PS00606">
    <property type="entry name" value="KS3_1"/>
    <property type="match status" value="1"/>
</dbReference>
<reference evidence="12 13" key="2">
    <citation type="submission" date="2020-03" db="EMBL/GenBank/DDBJ databases">
        <title>Roseomonas stagni sp. nov., isolated from pond water in Japan.</title>
        <authorList>
            <person name="Furuhata K."/>
            <person name="Miyamoto H."/>
            <person name="Goto K."/>
        </authorList>
    </citation>
    <scope>NUCLEOTIDE SEQUENCE [LARGE SCALE GENOMIC DNA]</scope>
    <source>
        <strain evidence="12 13">PeD5</strain>
    </source>
</reference>
<gene>
    <name evidence="12" type="ORF">G3576_28945</name>
</gene>
<dbReference type="InterPro" id="IPR016039">
    <property type="entry name" value="Thiolase-like"/>
</dbReference>
<protein>
    <submittedName>
        <fullName evidence="12">SDR family NAD(P)-dependent oxidoreductase</fullName>
    </submittedName>
</protein>
<dbReference type="SMART" id="SM00829">
    <property type="entry name" value="PKS_ER"/>
    <property type="match status" value="1"/>
</dbReference>
<name>A0A6M1LUD2_9PROT</name>
<dbReference type="InterPro" id="IPR014031">
    <property type="entry name" value="Ketoacyl_synth_C"/>
</dbReference>
<dbReference type="CDD" id="cd00833">
    <property type="entry name" value="PKS"/>
    <property type="match status" value="1"/>
</dbReference>
<feature type="region of interest" description="Disordered" evidence="8">
    <location>
        <begin position="2355"/>
        <end position="2380"/>
    </location>
</feature>
<dbReference type="CDD" id="cd05195">
    <property type="entry name" value="enoyl_red"/>
    <property type="match status" value="1"/>
</dbReference>
<dbReference type="SMART" id="SM00825">
    <property type="entry name" value="PKS_KS"/>
    <property type="match status" value="1"/>
</dbReference>
<dbReference type="Gene3D" id="3.10.129.110">
    <property type="entry name" value="Polyketide synthase dehydratase"/>
    <property type="match status" value="1"/>
</dbReference>
<dbReference type="GO" id="GO:0004315">
    <property type="term" value="F:3-oxoacyl-[acyl-carrier-protein] synthase activity"/>
    <property type="evidence" value="ECO:0007669"/>
    <property type="project" value="InterPro"/>
</dbReference>
<dbReference type="SUPFAM" id="SSF52151">
    <property type="entry name" value="FabD/lysophospholipase-like"/>
    <property type="match status" value="1"/>
</dbReference>
<dbReference type="InterPro" id="IPR013968">
    <property type="entry name" value="PKS_KR"/>
</dbReference>
<dbReference type="InterPro" id="IPR016035">
    <property type="entry name" value="Acyl_Trfase/lysoPLipase"/>
</dbReference>